<evidence type="ECO:0000313" key="1">
    <source>
        <dbReference type="EMBL" id="DAE18683.1"/>
    </source>
</evidence>
<name>A0A8S5QIP2_9CAUD</name>
<organism evidence="1">
    <name type="scientific">Siphoviridae sp. ctLgc23</name>
    <dbReference type="NCBI Taxonomy" id="2825455"/>
    <lineage>
        <taxon>Viruses</taxon>
        <taxon>Duplodnaviria</taxon>
        <taxon>Heunggongvirae</taxon>
        <taxon>Uroviricota</taxon>
        <taxon>Caudoviricetes</taxon>
    </lineage>
</organism>
<dbReference type="EMBL" id="BK015660">
    <property type="protein sequence ID" value="DAE18683.1"/>
    <property type="molecule type" value="Genomic_DNA"/>
</dbReference>
<proteinExistence type="predicted"/>
<accession>A0A8S5QIP2</accession>
<protein>
    <submittedName>
        <fullName evidence="1">Uncharacterized protein</fullName>
    </submittedName>
</protein>
<reference evidence="1" key="1">
    <citation type="journal article" date="2021" name="Proc. Natl. Acad. Sci. U.S.A.">
        <title>A Catalog of Tens of Thousands of Viruses from Human Metagenomes Reveals Hidden Associations with Chronic Diseases.</title>
        <authorList>
            <person name="Tisza M.J."/>
            <person name="Buck C.B."/>
        </authorList>
    </citation>
    <scope>NUCLEOTIDE SEQUENCE</scope>
    <source>
        <strain evidence="1">CtLgc23</strain>
    </source>
</reference>
<sequence length="186" mass="20369">MCRGPPRLTRPSAPTFRSPGLCPLIPVHNLNHHKDKAMTKAAEKDFVETPETVSSVFDFATRDSAAKAEEGAELKVVDPLTGDGVGVFITLAGADSAVHRKASAAITKRRVNKAKGFRSQMFDPEVADAESIEVLAVCTLSWKGVIVDGVPLPCSRDNAIRLYTRFPWLREQVETFISDRSAYLQD</sequence>